<dbReference type="PANTHER" id="PTHR43117">
    <property type="entry name" value="OSMOPROTECTANT IMPORT ATP-BINDING PROTEIN OSMV"/>
    <property type="match status" value="1"/>
</dbReference>
<keyword evidence="5 7" id="KW-0067">ATP-binding</keyword>
<keyword evidence="8" id="KW-1185">Reference proteome</keyword>
<dbReference type="InterPro" id="IPR027417">
    <property type="entry name" value="P-loop_NTPase"/>
</dbReference>
<sequence>MSEQTVSDEVSGVEIELDHVTKRYSGTRAPAVDDFSMVVPAGKIVVFVGPSGCGKTTTMRMINRLIEPSSGRITIGGDDALKLDVDTLRRRIGYAIQQAGLFPHFTVAQNIGVVPGLLGWDKKRVTSRVEEMMDLVGLDPADFRDRYPRQLSGGQQQRVGVARALAADPPVLLMDEPFGAVDPITRGNLQDELLRLQTDLKKTIVFVTHDFDEAVKLGDRIAVLGNQSKILQYDTPESILANPADDTVAGFVGAGASLKQLTLMRVRDVELEQDALTITADESPAAVREKLTTQRKQFALVLDQRRRPVRWVHVRELANASSVSSVGKPLRDVVSVQSTLQDALEAMLAEGGSVPVTGSRGEYAGTIKLDTVISTIQQIRDEHADDATADAADEGAPA</sequence>
<dbReference type="Pfam" id="PF00005">
    <property type="entry name" value="ABC_tran"/>
    <property type="match status" value="1"/>
</dbReference>
<dbReference type="InterPro" id="IPR003593">
    <property type="entry name" value="AAA+_ATPase"/>
</dbReference>
<evidence type="ECO:0000256" key="1">
    <source>
        <dbReference type="ARBA" id="ARBA00005417"/>
    </source>
</evidence>
<evidence type="ECO:0000256" key="2">
    <source>
        <dbReference type="ARBA" id="ARBA00022448"/>
    </source>
</evidence>
<name>A0ABP6VKD3_9PSEU</name>
<dbReference type="InterPro" id="IPR046342">
    <property type="entry name" value="CBS_dom_sf"/>
</dbReference>
<dbReference type="InterPro" id="IPR017871">
    <property type="entry name" value="ABC_transporter-like_CS"/>
</dbReference>
<keyword evidence="2" id="KW-0813">Transport</keyword>
<evidence type="ECO:0000256" key="5">
    <source>
        <dbReference type="ARBA" id="ARBA00022840"/>
    </source>
</evidence>
<dbReference type="RefSeq" id="WP_425548673.1">
    <property type="nucleotide sequence ID" value="NZ_BAAAZN010000003.1"/>
</dbReference>
<dbReference type="EMBL" id="BAAAZN010000003">
    <property type="protein sequence ID" value="GAA3535693.1"/>
    <property type="molecule type" value="Genomic_DNA"/>
</dbReference>
<dbReference type="InterPro" id="IPR005892">
    <property type="entry name" value="Gly-betaine_transp_ATP-bd"/>
</dbReference>
<dbReference type="SMART" id="SM00382">
    <property type="entry name" value="AAA"/>
    <property type="match status" value="1"/>
</dbReference>
<evidence type="ECO:0000313" key="8">
    <source>
        <dbReference type="Proteomes" id="UP001500689"/>
    </source>
</evidence>
<organism evidence="7 8">
    <name type="scientific">Amycolatopsis ultiminotia</name>
    <dbReference type="NCBI Taxonomy" id="543629"/>
    <lineage>
        <taxon>Bacteria</taxon>
        <taxon>Bacillati</taxon>
        <taxon>Actinomycetota</taxon>
        <taxon>Actinomycetes</taxon>
        <taxon>Pseudonocardiales</taxon>
        <taxon>Pseudonocardiaceae</taxon>
        <taxon>Amycolatopsis</taxon>
    </lineage>
</organism>
<dbReference type="PROSITE" id="PS50893">
    <property type="entry name" value="ABC_TRANSPORTER_2"/>
    <property type="match status" value="1"/>
</dbReference>
<evidence type="ECO:0000259" key="6">
    <source>
        <dbReference type="PROSITE" id="PS50893"/>
    </source>
</evidence>
<keyword evidence="4" id="KW-0547">Nucleotide-binding</keyword>
<keyword evidence="3" id="KW-0677">Repeat</keyword>
<feature type="domain" description="ABC transporter" evidence="6">
    <location>
        <begin position="15"/>
        <end position="252"/>
    </location>
</feature>
<evidence type="ECO:0000313" key="7">
    <source>
        <dbReference type="EMBL" id="GAA3535693.1"/>
    </source>
</evidence>
<gene>
    <name evidence="7" type="ORF">GCM10022222_19170</name>
</gene>
<evidence type="ECO:0000256" key="3">
    <source>
        <dbReference type="ARBA" id="ARBA00022737"/>
    </source>
</evidence>
<evidence type="ECO:0000256" key="4">
    <source>
        <dbReference type="ARBA" id="ARBA00022741"/>
    </source>
</evidence>
<comment type="caution">
    <text evidence="7">The sequence shown here is derived from an EMBL/GenBank/DDBJ whole genome shotgun (WGS) entry which is preliminary data.</text>
</comment>
<dbReference type="PROSITE" id="PS00211">
    <property type="entry name" value="ABC_TRANSPORTER_1"/>
    <property type="match status" value="1"/>
</dbReference>
<accession>A0ABP6VKD3</accession>
<dbReference type="NCBIfam" id="TIGR01186">
    <property type="entry name" value="proV"/>
    <property type="match status" value="1"/>
</dbReference>
<dbReference type="Gene3D" id="3.40.50.300">
    <property type="entry name" value="P-loop containing nucleotide triphosphate hydrolases"/>
    <property type="match status" value="1"/>
</dbReference>
<comment type="similarity">
    <text evidence="1">Belongs to the ABC transporter superfamily.</text>
</comment>
<dbReference type="GO" id="GO:0005524">
    <property type="term" value="F:ATP binding"/>
    <property type="evidence" value="ECO:0007669"/>
    <property type="project" value="UniProtKB-KW"/>
</dbReference>
<dbReference type="SUPFAM" id="SSF54631">
    <property type="entry name" value="CBS-domain pair"/>
    <property type="match status" value="1"/>
</dbReference>
<dbReference type="SUPFAM" id="SSF52540">
    <property type="entry name" value="P-loop containing nucleoside triphosphate hydrolases"/>
    <property type="match status" value="1"/>
</dbReference>
<reference evidence="8" key="1">
    <citation type="journal article" date="2019" name="Int. J. Syst. Evol. Microbiol.">
        <title>The Global Catalogue of Microorganisms (GCM) 10K type strain sequencing project: providing services to taxonomists for standard genome sequencing and annotation.</title>
        <authorList>
            <consortium name="The Broad Institute Genomics Platform"/>
            <consortium name="The Broad Institute Genome Sequencing Center for Infectious Disease"/>
            <person name="Wu L."/>
            <person name="Ma J."/>
        </authorList>
    </citation>
    <scope>NUCLEOTIDE SEQUENCE [LARGE SCALE GENOMIC DNA]</scope>
    <source>
        <strain evidence="8">JCM 16898</strain>
    </source>
</reference>
<dbReference type="Proteomes" id="UP001500689">
    <property type="component" value="Unassembled WGS sequence"/>
</dbReference>
<proteinExistence type="inferred from homology"/>
<protein>
    <submittedName>
        <fullName evidence="7">ATP-binding cassette domain-containing protein</fullName>
    </submittedName>
</protein>
<dbReference type="InterPro" id="IPR003439">
    <property type="entry name" value="ABC_transporter-like_ATP-bd"/>
</dbReference>
<dbReference type="PANTHER" id="PTHR43117:SF4">
    <property type="entry name" value="OSMOPROTECTANT IMPORT ATP-BINDING PROTEIN OSMV"/>
    <property type="match status" value="1"/>
</dbReference>